<evidence type="ECO:0000256" key="1">
    <source>
        <dbReference type="SAM" id="Phobius"/>
    </source>
</evidence>
<sequence>MKEKIMFSKIAHNLAELFLFMPLIIVDSLIVIVNYYAGNSIFDSFAWVFLTFIIYMYTVIWYFIDKEEKCSKFIDSLNRSLQNELKDDLSKLQKDFKINVWLHERIALSRCMNSYLKGKINKDFLNKTKEYYIHFFKKEIAKQLEKEQVENCIQKQNNKTLIIDNTQADLFRITKGLDYEINN</sequence>
<dbReference type="EMBL" id="LR134359">
    <property type="protein sequence ID" value="VEG60151.1"/>
    <property type="molecule type" value="Genomic_DNA"/>
</dbReference>
<reference evidence="2 3" key="1">
    <citation type="submission" date="2018-12" db="EMBL/GenBank/DDBJ databases">
        <authorList>
            <consortium name="Pathogen Informatics"/>
        </authorList>
    </citation>
    <scope>NUCLEOTIDE SEQUENCE [LARGE SCALE GENOMIC DNA]</scope>
    <source>
        <strain evidence="2 3">NCTC11951</strain>
    </source>
</reference>
<dbReference type="AlphaFoldDB" id="A0A448J672"/>
<proteinExistence type="predicted"/>
<keyword evidence="1" id="KW-0812">Transmembrane</keyword>
<keyword evidence="1" id="KW-0472">Membrane</keyword>
<dbReference type="Proteomes" id="UP000275504">
    <property type="component" value="Chromosome"/>
</dbReference>
<organism evidence="2 3">
    <name type="scientific">Campylobacter jejuni subsp. doylei</name>
    <dbReference type="NCBI Taxonomy" id="32021"/>
    <lineage>
        <taxon>Bacteria</taxon>
        <taxon>Pseudomonadati</taxon>
        <taxon>Campylobacterota</taxon>
        <taxon>Epsilonproteobacteria</taxon>
        <taxon>Campylobacterales</taxon>
        <taxon>Campylobacteraceae</taxon>
        <taxon>Campylobacter</taxon>
    </lineage>
</organism>
<accession>A0A448J672</accession>
<feature type="transmembrane region" description="Helical" evidence="1">
    <location>
        <begin position="12"/>
        <end position="38"/>
    </location>
</feature>
<keyword evidence="1" id="KW-1133">Transmembrane helix</keyword>
<feature type="transmembrane region" description="Helical" evidence="1">
    <location>
        <begin position="44"/>
        <end position="64"/>
    </location>
</feature>
<gene>
    <name evidence="2" type="ORF">NCTC11951_00123</name>
</gene>
<evidence type="ECO:0000313" key="2">
    <source>
        <dbReference type="EMBL" id="VEG60151.1"/>
    </source>
</evidence>
<protein>
    <submittedName>
        <fullName evidence="2">Cpp10</fullName>
    </submittedName>
</protein>
<evidence type="ECO:0000313" key="3">
    <source>
        <dbReference type="Proteomes" id="UP000275504"/>
    </source>
</evidence>
<name>A0A448J672_CAMJU</name>